<feature type="compositionally biased region" description="Basic and acidic residues" evidence="16">
    <location>
        <begin position="350"/>
        <end position="368"/>
    </location>
</feature>
<dbReference type="EMBL" id="CM035412">
    <property type="protein sequence ID" value="KAH7433009.1"/>
    <property type="molecule type" value="Genomic_DNA"/>
</dbReference>
<keyword evidence="10" id="KW-0067">ATP-binding</keyword>
<dbReference type="AlphaFoldDB" id="A0A8T2UL32"/>
<evidence type="ECO:0000256" key="13">
    <source>
        <dbReference type="ARBA" id="ARBA00023170"/>
    </source>
</evidence>
<accession>A0A8T2UL32</accession>
<feature type="domain" description="Protein kinase" evidence="17">
    <location>
        <begin position="519"/>
        <end position="775"/>
    </location>
</feature>
<evidence type="ECO:0000256" key="2">
    <source>
        <dbReference type="ARBA" id="ARBA00010507"/>
    </source>
</evidence>
<dbReference type="InterPro" id="IPR035965">
    <property type="entry name" value="PAS-like_dom_sf"/>
</dbReference>
<dbReference type="PRINTS" id="PR00109">
    <property type="entry name" value="TYRKINASE"/>
</dbReference>
<dbReference type="InterPro" id="IPR051681">
    <property type="entry name" value="Ser/Thr_Kinases-Pseudokinases"/>
</dbReference>
<evidence type="ECO:0000313" key="20">
    <source>
        <dbReference type="Proteomes" id="UP000825935"/>
    </source>
</evidence>
<dbReference type="CDD" id="cd13999">
    <property type="entry name" value="STKc_MAP3K-like"/>
    <property type="match status" value="1"/>
</dbReference>
<dbReference type="FunFam" id="1.10.510.10:FF:000476">
    <property type="entry name" value="PAS domain-containing protein tyrosine kinase family protein"/>
    <property type="match status" value="1"/>
</dbReference>
<dbReference type="InterPro" id="IPR011009">
    <property type="entry name" value="Kinase-like_dom_sf"/>
</dbReference>
<evidence type="ECO:0000256" key="7">
    <source>
        <dbReference type="ARBA" id="ARBA00022679"/>
    </source>
</evidence>
<keyword evidence="4" id="KW-0723">Serine/threonine-protein kinase</keyword>
<dbReference type="PROSITE" id="PS50011">
    <property type="entry name" value="PROTEIN_KINASE_DOM"/>
    <property type="match status" value="1"/>
</dbReference>
<evidence type="ECO:0000256" key="1">
    <source>
        <dbReference type="ARBA" id="ARBA00004370"/>
    </source>
</evidence>
<evidence type="ECO:0000256" key="14">
    <source>
        <dbReference type="ARBA" id="ARBA00047899"/>
    </source>
</evidence>
<dbReference type="GO" id="GO:0016020">
    <property type="term" value="C:membrane"/>
    <property type="evidence" value="ECO:0007669"/>
    <property type="project" value="UniProtKB-SubCell"/>
</dbReference>
<dbReference type="NCBIfam" id="TIGR00229">
    <property type="entry name" value="sensory_box"/>
    <property type="match status" value="1"/>
</dbReference>
<dbReference type="PANTHER" id="PTHR44329:SF47">
    <property type="entry name" value="SERINE_THREONINE-PROTEIN KINASE ROCO5-RELATED"/>
    <property type="match status" value="1"/>
</dbReference>
<comment type="catalytic activity">
    <reaction evidence="14">
        <text>L-threonyl-[protein] + ATP = O-phospho-L-threonyl-[protein] + ADP + H(+)</text>
        <dbReference type="Rhea" id="RHEA:46608"/>
        <dbReference type="Rhea" id="RHEA-COMP:11060"/>
        <dbReference type="Rhea" id="RHEA-COMP:11605"/>
        <dbReference type="ChEBI" id="CHEBI:15378"/>
        <dbReference type="ChEBI" id="CHEBI:30013"/>
        <dbReference type="ChEBI" id="CHEBI:30616"/>
        <dbReference type="ChEBI" id="CHEBI:61977"/>
        <dbReference type="ChEBI" id="CHEBI:456216"/>
        <dbReference type="EC" id="2.7.11.1"/>
    </reaction>
</comment>
<dbReference type="Pfam" id="PF07714">
    <property type="entry name" value="PK_Tyr_Ser-Thr"/>
    <property type="match status" value="1"/>
</dbReference>
<organism evidence="19 20">
    <name type="scientific">Ceratopteris richardii</name>
    <name type="common">Triangle waterfern</name>
    <dbReference type="NCBI Taxonomy" id="49495"/>
    <lineage>
        <taxon>Eukaryota</taxon>
        <taxon>Viridiplantae</taxon>
        <taxon>Streptophyta</taxon>
        <taxon>Embryophyta</taxon>
        <taxon>Tracheophyta</taxon>
        <taxon>Polypodiopsida</taxon>
        <taxon>Polypodiidae</taxon>
        <taxon>Polypodiales</taxon>
        <taxon>Pteridineae</taxon>
        <taxon>Pteridaceae</taxon>
        <taxon>Parkerioideae</taxon>
        <taxon>Ceratopteris</taxon>
    </lineage>
</organism>
<dbReference type="CDD" id="cd00130">
    <property type="entry name" value="PAS"/>
    <property type="match status" value="1"/>
</dbReference>
<dbReference type="GO" id="GO:0005524">
    <property type="term" value="F:ATP binding"/>
    <property type="evidence" value="ECO:0007669"/>
    <property type="project" value="UniProtKB-KW"/>
</dbReference>
<evidence type="ECO:0000256" key="9">
    <source>
        <dbReference type="ARBA" id="ARBA00022777"/>
    </source>
</evidence>
<dbReference type="InterPro" id="IPR000014">
    <property type="entry name" value="PAS"/>
</dbReference>
<dbReference type="GO" id="GO:0009881">
    <property type="term" value="F:photoreceptor activity"/>
    <property type="evidence" value="ECO:0007669"/>
    <property type="project" value="UniProtKB-KW"/>
</dbReference>
<evidence type="ECO:0000256" key="16">
    <source>
        <dbReference type="SAM" id="MobiDB-lite"/>
    </source>
</evidence>
<evidence type="ECO:0000259" key="18">
    <source>
        <dbReference type="PROSITE" id="PS50112"/>
    </source>
</evidence>
<feature type="compositionally biased region" description="Polar residues" evidence="16">
    <location>
        <begin position="15"/>
        <end position="24"/>
    </location>
</feature>
<feature type="domain" description="PAS" evidence="18">
    <location>
        <begin position="157"/>
        <end position="227"/>
    </location>
</feature>
<keyword evidence="13" id="KW-0675">Receptor</keyword>
<evidence type="ECO:0000256" key="6">
    <source>
        <dbReference type="ARBA" id="ARBA00022606"/>
    </source>
</evidence>
<dbReference type="SMART" id="SM00220">
    <property type="entry name" value="S_TKc"/>
    <property type="match status" value="1"/>
</dbReference>
<dbReference type="PROSITE" id="PS00108">
    <property type="entry name" value="PROTEIN_KINASE_ST"/>
    <property type="match status" value="1"/>
</dbReference>
<dbReference type="SMART" id="SM00091">
    <property type="entry name" value="PAS"/>
    <property type="match status" value="1"/>
</dbReference>
<keyword evidence="5" id="KW-0600">Photoreceptor protein</keyword>
<evidence type="ECO:0000259" key="17">
    <source>
        <dbReference type="PROSITE" id="PS50011"/>
    </source>
</evidence>
<evidence type="ECO:0000256" key="3">
    <source>
        <dbReference type="ARBA" id="ARBA00012513"/>
    </source>
</evidence>
<keyword evidence="20" id="KW-1185">Reference proteome</keyword>
<evidence type="ECO:0000256" key="11">
    <source>
        <dbReference type="ARBA" id="ARBA00022991"/>
    </source>
</evidence>
<gene>
    <name evidence="19" type="ORF">KP509_07G050200</name>
</gene>
<dbReference type="FunFam" id="3.30.200.20:FF:000060">
    <property type="entry name" value="Serine/threonine-protein kinase isoform 1"/>
    <property type="match status" value="1"/>
</dbReference>
<dbReference type="Gene3D" id="3.30.450.20">
    <property type="entry name" value="PAS domain"/>
    <property type="match status" value="1"/>
</dbReference>
<comment type="subcellular location">
    <subcellularLocation>
        <location evidence="1">Membrane</location>
    </subcellularLocation>
</comment>
<name>A0A8T2UL32_CERRI</name>
<sequence>MADESACAIDDPCISGSTSSTPHQAYSGKEQKNAGEQITYLLLQKIRELEANQVRLREELNRLTKIYEQSSSQSNQLLSSSTTDSSCPRCTCCCPCHSSPAHANDQTYGEGDLRQNVHTGTDYHRTQPSERNWQFHGVSSSLSPFPTRRRSVHEDLSAEHFVNILQSMGQAVYIFRPTGEVTYWNQCAEDLYGWKASEAIGQNILDLVVDDSRQDAATQLVNQLSRGESWSGQFPLKKKTGEVFIGMMTDTPLYEGDKFVGIIGVSTDTRPFRNSGYRESNTANFWEPPRILNGVRGLPKFKIDRQHPLSMPFRDTSPLKNTVSKMASKVLSRLRIADGVESGPCEEDGKDVGGKDNNNRKEIDERATIRGTVDEGFAPVNPSKPDTCGNSLEEGRTGAEGHASTSNSKAEMLISKNPKQKLRASFPRHATENGIKESPHKYIVKKDGISPPKKSSSYAGAEDEAAASSACLVAQSDSMASHLNDSVSSSSASSINGRLHLLTDSETDLEDCEIAWSDLTIREQVGEGSCGIVYHGIWFGSDVAVKVFINQEYSQELIEDFRKEVAIMRRLRHPNVLLFMGAVYSPHRLSIITEFLPRGSLFRLLHKSSQRLEWKRRLSMITDVARGMNYLHHRNPPIIHRDLKSSNLLVDKNWTVKVGDFGLSRMKHATYLTSKSGRGTPQWMAPEVLRNEPSNEKSDVYSFGVILWELATEQIPWDGFNSMQVVGMVGFMDHRLDIPENLDPNLVSIMQDCWRSDPDSRPAFEEILERMREMVKQTKHMASKPV</sequence>
<evidence type="ECO:0000256" key="4">
    <source>
        <dbReference type="ARBA" id="ARBA00022527"/>
    </source>
</evidence>
<reference evidence="19" key="1">
    <citation type="submission" date="2021-08" db="EMBL/GenBank/DDBJ databases">
        <title>WGS assembly of Ceratopteris richardii.</title>
        <authorList>
            <person name="Marchant D.B."/>
            <person name="Chen G."/>
            <person name="Jenkins J."/>
            <person name="Shu S."/>
            <person name="Leebens-Mack J."/>
            <person name="Grimwood J."/>
            <person name="Schmutz J."/>
            <person name="Soltis P."/>
            <person name="Soltis D."/>
            <person name="Chen Z.-H."/>
        </authorList>
    </citation>
    <scope>NUCLEOTIDE SEQUENCE</scope>
    <source>
        <strain evidence="19">Whitten #5841</strain>
        <tissue evidence="19">Leaf</tissue>
    </source>
</reference>
<keyword evidence="9" id="KW-0418">Kinase</keyword>
<comment type="similarity">
    <text evidence="2">Belongs to the protein kinase superfamily. TKL Ser/Thr protein kinase family. RAF subfamily.</text>
</comment>
<evidence type="ECO:0000256" key="15">
    <source>
        <dbReference type="ARBA" id="ARBA00048679"/>
    </source>
</evidence>
<evidence type="ECO:0000256" key="8">
    <source>
        <dbReference type="ARBA" id="ARBA00022741"/>
    </source>
</evidence>
<feature type="region of interest" description="Disordered" evidence="16">
    <location>
        <begin position="1"/>
        <end position="32"/>
    </location>
</feature>
<dbReference type="SUPFAM" id="SSF56112">
    <property type="entry name" value="Protein kinase-like (PK-like)"/>
    <property type="match status" value="1"/>
</dbReference>
<keyword evidence="8" id="KW-0547">Nucleotide-binding</keyword>
<dbReference type="InterPro" id="IPR013767">
    <property type="entry name" value="PAS_fold"/>
</dbReference>
<dbReference type="Proteomes" id="UP000825935">
    <property type="component" value="Chromosome 7"/>
</dbReference>
<feature type="region of interest" description="Disordered" evidence="16">
    <location>
        <begin position="340"/>
        <end position="426"/>
    </location>
</feature>
<dbReference type="Pfam" id="PF00989">
    <property type="entry name" value="PAS"/>
    <property type="match status" value="1"/>
</dbReference>
<dbReference type="OrthoDB" id="339325at2759"/>
<keyword evidence="12" id="KW-0472">Membrane</keyword>
<evidence type="ECO:0000313" key="19">
    <source>
        <dbReference type="EMBL" id="KAH7433009.1"/>
    </source>
</evidence>
<protein>
    <recommendedName>
        <fullName evidence="3">non-specific serine/threonine protein kinase</fullName>
        <ecNumber evidence="3">2.7.11.1</ecNumber>
    </recommendedName>
</protein>
<dbReference type="Gene3D" id="1.10.510.10">
    <property type="entry name" value="Transferase(Phosphotransferase) domain 1"/>
    <property type="match status" value="1"/>
</dbReference>
<evidence type="ECO:0000256" key="10">
    <source>
        <dbReference type="ARBA" id="ARBA00022840"/>
    </source>
</evidence>
<dbReference type="EC" id="2.7.11.1" evidence="3"/>
<dbReference type="GO" id="GO:0004674">
    <property type="term" value="F:protein serine/threonine kinase activity"/>
    <property type="evidence" value="ECO:0007669"/>
    <property type="project" value="UniProtKB-KW"/>
</dbReference>
<comment type="catalytic activity">
    <reaction evidence="15">
        <text>L-seryl-[protein] + ATP = O-phospho-L-seryl-[protein] + ADP + H(+)</text>
        <dbReference type="Rhea" id="RHEA:17989"/>
        <dbReference type="Rhea" id="RHEA-COMP:9863"/>
        <dbReference type="Rhea" id="RHEA-COMP:11604"/>
        <dbReference type="ChEBI" id="CHEBI:15378"/>
        <dbReference type="ChEBI" id="CHEBI:29999"/>
        <dbReference type="ChEBI" id="CHEBI:30616"/>
        <dbReference type="ChEBI" id="CHEBI:83421"/>
        <dbReference type="ChEBI" id="CHEBI:456216"/>
        <dbReference type="EC" id="2.7.11.1"/>
    </reaction>
</comment>
<comment type="caution">
    <text evidence="19">The sequence shown here is derived from an EMBL/GenBank/DDBJ whole genome shotgun (WGS) entry which is preliminary data.</text>
</comment>
<keyword evidence="11" id="KW-0157">Chromophore</keyword>
<evidence type="ECO:0000256" key="12">
    <source>
        <dbReference type="ARBA" id="ARBA00023136"/>
    </source>
</evidence>
<dbReference type="InterPro" id="IPR008271">
    <property type="entry name" value="Ser/Thr_kinase_AS"/>
</dbReference>
<dbReference type="PROSITE" id="PS50112">
    <property type="entry name" value="PAS"/>
    <property type="match status" value="1"/>
</dbReference>
<dbReference type="SUPFAM" id="SSF55785">
    <property type="entry name" value="PYP-like sensor domain (PAS domain)"/>
    <property type="match status" value="1"/>
</dbReference>
<dbReference type="PANTHER" id="PTHR44329">
    <property type="entry name" value="SERINE/THREONINE-PROTEIN KINASE TNNI3K-RELATED"/>
    <property type="match status" value="1"/>
</dbReference>
<dbReference type="InterPro" id="IPR001245">
    <property type="entry name" value="Ser-Thr/Tyr_kinase_cat_dom"/>
</dbReference>
<keyword evidence="6" id="KW-0716">Sensory transduction</keyword>
<dbReference type="EMBL" id="CM035412">
    <property type="protein sequence ID" value="KAH7433008.1"/>
    <property type="molecule type" value="Genomic_DNA"/>
</dbReference>
<dbReference type="InterPro" id="IPR000719">
    <property type="entry name" value="Prot_kinase_dom"/>
</dbReference>
<proteinExistence type="inferred from homology"/>
<keyword evidence="7" id="KW-0808">Transferase</keyword>
<dbReference type="OMA" id="ISPFCDV"/>
<dbReference type="Gene3D" id="3.30.200.20">
    <property type="entry name" value="Phosphorylase Kinase, domain 1"/>
    <property type="match status" value="1"/>
</dbReference>
<dbReference type="GO" id="GO:0006355">
    <property type="term" value="P:regulation of DNA-templated transcription"/>
    <property type="evidence" value="ECO:0007669"/>
    <property type="project" value="InterPro"/>
</dbReference>
<evidence type="ECO:0000256" key="5">
    <source>
        <dbReference type="ARBA" id="ARBA00022543"/>
    </source>
</evidence>